<gene>
    <name evidence="20" type="ORF">PV07_00026</name>
</gene>
<dbReference type="InterPro" id="IPR013783">
    <property type="entry name" value="Ig-like_fold"/>
</dbReference>
<dbReference type="InterPro" id="IPR026891">
    <property type="entry name" value="Fn3-like"/>
</dbReference>
<dbReference type="Pfam" id="PF00933">
    <property type="entry name" value="Glyco_hydro_3"/>
    <property type="match status" value="1"/>
</dbReference>
<evidence type="ECO:0000256" key="15">
    <source>
        <dbReference type="ARBA" id="ARBA00039579"/>
    </source>
</evidence>
<reference evidence="20 21" key="1">
    <citation type="submission" date="2015-01" db="EMBL/GenBank/DDBJ databases">
        <title>The Genome Sequence of Cladophialophora immunda CBS83496.</title>
        <authorList>
            <consortium name="The Broad Institute Genomics Platform"/>
            <person name="Cuomo C."/>
            <person name="de Hoog S."/>
            <person name="Gorbushina A."/>
            <person name="Stielow B."/>
            <person name="Teixiera M."/>
            <person name="Abouelleil A."/>
            <person name="Chapman S.B."/>
            <person name="Priest M."/>
            <person name="Young S.K."/>
            <person name="Wortman J."/>
            <person name="Nusbaum C."/>
            <person name="Birren B."/>
        </authorList>
    </citation>
    <scope>NUCLEOTIDE SEQUENCE [LARGE SCALE GENOMIC DNA]</scope>
    <source>
        <strain evidence="20 21">CBS 83496</strain>
    </source>
</reference>
<dbReference type="RefSeq" id="XP_016253371.1">
    <property type="nucleotide sequence ID" value="XM_016386443.1"/>
</dbReference>
<dbReference type="FunFam" id="3.20.20.300:FF:000002">
    <property type="entry name" value="Probable beta-glucosidase"/>
    <property type="match status" value="1"/>
</dbReference>
<keyword evidence="21" id="KW-1185">Reference proteome</keyword>
<evidence type="ECO:0000256" key="3">
    <source>
        <dbReference type="ARBA" id="ARBA00004987"/>
    </source>
</evidence>
<evidence type="ECO:0000256" key="5">
    <source>
        <dbReference type="ARBA" id="ARBA00012744"/>
    </source>
</evidence>
<comment type="function">
    <text evidence="14">Beta-glucosidases are one of a number of cellulolytic enzymes involved in the degradation of cellulosic biomass. Catalyzes the last step releasing glucose from the inhibitory cellobiose.</text>
</comment>
<dbReference type="SUPFAM" id="SSF52279">
    <property type="entry name" value="Beta-D-glucan exohydrolase, C-terminal domain"/>
    <property type="match status" value="1"/>
</dbReference>
<comment type="pathway">
    <text evidence="3">Glycan metabolism; cellulose degradation.</text>
</comment>
<evidence type="ECO:0000313" key="20">
    <source>
        <dbReference type="EMBL" id="KIW33155.1"/>
    </source>
</evidence>
<dbReference type="GO" id="GO:0008422">
    <property type="term" value="F:beta-glucosidase activity"/>
    <property type="evidence" value="ECO:0007669"/>
    <property type="project" value="UniProtKB-EC"/>
</dbReference>
<evidence type="ECO:0000256" key="11">
    <source>
        <dbReference type="ARBA" id="ARBA00023277"/>
    </source>
</evidence>
<dbReference type="FunFam" id="2.60.40.10:FF:000757">
    <property type="entry name" value="Beta-glucosidase G"/>
    <property type="match status" value="1"/>
</dbReference>
<keyword evidence="6" id="KW-0964">Secreted</keyword>
<comment type="catalytic activity">
    <reaction evidence="1">
        <text>Hydrolysis of terminal, non-reducing beta-D-glucosyl residues with release of beta-D-glucose.</text>
        <dbReference type="EC" id="3.2.1.21"/>
    </reaction>
</comment>
<dbReference type="GO" id="GO:0030245">
    <property type="term" value="P:cellulose catabolic process"/>
    <property type="evidence" value="ECO:0007669"/>
    <property type="project" value="UniProtKB-KW"/>
</dbReference>
<evidence type="ECO:0000256" key="8">
    <source>
        <dbReference type="ARBA" id="ARBA00022801"/>
    </source>
</evidence>
<dbReference type="Gene3D" id="3.20.20.300">
    <property type="entry name" value="Glycoside hydrolase, family 3, N-terminal domain"/>
    <property type="match status" value="1"/>
</dbReference>
<proteinExistence type="inferred from homology"/>
<evidence type="ECO:0000256" key="4">
    <source>
        <dbReference type="ARBA" id="ARBA00005336"/>
    </source>
</evidence>
<dbReference type="Pfam" id="PF14310">
    <property type="entry name" value="Fn3-like"/>
    <property type="match status" value="1"/>
</dbReference>
<comment type="subcellular location">
    <subcellularLocation>
        <location evidence="2">Secreted</location>
    </subcellularLocation>
</comment>
<comment type="similarity">
    <text evidence="4">Belongs to the glycosyl hydrolase 3 family.</text>
</comment>
<name>A0A0D2CTB1_9EURO</name>
<dbReference type="PANTHER" id="PTHR42715:SF12">
    <property type="entry name" value="BETA-GLUCOSIDASE G-RELATED"/>
    <property type="match status" value="1"/>
</dbReference>
<evidence type="ECO:0000256" key="7">
    <source>
        <dbReference type="ARBA" id="ARBA00022729"/>
    </source>
</evidence>
<dbReference type="InterPro" id="IPR036881">
    <property type="entry name" value="Glyco_hydro_3_C_sf"/>
</dbReference>
<dbReference type="Pfam" id="PF01915">
    <property type="entry name" value="Glyco_hydro_3_C"/>
    <property type="match status" value="1"/>
</dbReference>
<evidence type="ECO:0000256" key="10">
    <source>
        <dbReference type="ARBA" id="ARBA00023180"/>
    </source>
</evidence>
<keyword evidence="8" id="KW-0378">Hydrolase</keyword>
<keyword evidence="13" id="KW-0624">Polysaccharide degradation</keyword>
<dbReference type="VEuPathDB" id="FungiDB:PV07_00026"/>
<dbReference type="EMBL" id="KN847040">
    <property type="protein sequence ID" value="KIW33155.1"/>
    <property type="molecule type" value="Genomic_DNA"/>
</dbReference>
<feature type="domain" description="Fibronectin type III-like" evidence="19">
    <location>
        <begin position="738"/>
        <end position="810"/>
    </location>
</feature>
<dbReference type="InterPro" id="IPR001764">
    <property type="entry name" value="Glyco_hydro_3_N"/>
</dbReference>
<keyword evidence="11" id="KW-0119">Carbohydrate metabolism</keyword>
<evidence type="ECO:0000259" key="19">
    <source>
        <dbReference type="SMART" id="SM01217"/>
    </source>
</evidence>
<dbReference type="GO" id="GO:0005576">
    <property type="term" value="C:extracellular region"/>
    <property type="evidence" value="ECO:0007669"/>
    <property type="project" value="UniProtKB-SubCell"/>
</dbReference>
<dbReference type="InterPro" id="IPR050288">
    <property type="entry name" value="Cellulose_deg_GH3"/>
</dbReference>
<dbReference type="OrthoDB" id="416222at2759"/>
<evidence type="ECO:0000256" key="2">
    <source>
        <dbReference type="ARBA" id="ARBA00004613"/>
    </source>
</evidence>
<evidence type="ECO:0000313" key="21">
    <source>
        <dbReference type="Proteomes" id="UP000054466"/>
    </source>
</evidence>
<keyword evidence="9" id="KW-0136">Cellulose degradation</keyword>
<keyword evidence="10" id="KW-0325">Glycoprotein</keyword>
<dbReference type="InterPro" id="IPR002772">
    <property type="entry name" value="Glyco_hydro_3_C"/>
</dbReference>
<dbReference type="EC" id="3.2.1.21" evidence="5"/>
<organism evidence="20 21">
    <name type="scientific">Cladophialophora immunda</name>
    <dbReference type="NCBI Taxonomy" id="569365"/>
    <lineage>
        <taxon>Eukaryota</taxon>
        <taxon>Fungi</taxon>
        <taxon>Dikarya</taxon>
        <taxon>Ascomycota</taxon>
        <taxon>Pezizomycotina</taxon>
        <taxon>Eurotiomycetes</taxon>
        <taxon>Chaetothyriomycetidae</taxon>
        <taxon>Chaetothyriales</taxon>
        <taxon>Herpotrichiellaceae</taxon>
        <taxon>Cladophialophora</taxon>
    </lineage>
</organism>
<evidence type="ECO:0000256" key="17">
    <source>
        <dbReference type="ARBA" id="ARBA00041601"/>
    </source>
</evidence>
<evidence type="ECO:0000256" key="16">
    <source>
        <dbReference type="ARBA" id="ARBA00041276"/>
    </source>
</evidence>
<accession>A0A0D2CTB1</accession>
<evidence type="ECO:0000256" key="1">
    <source>
        <dbReference type="ARBA" id="ARBA00000448"/>
    </source>
</evidence>
<dbReference type="Proteomes" id="UP000054466">
    <property type="component" value="Unassembled WGS sequence"/>
</dbReference>
<keyword evidence="7" id="KW-0732">Signal</keyword>
<dbReference type="PANTHER" id="PTHR42715">
    <property type="entry name" value="BETA-GLUCOSIDASE"/>
    <property type="match status" value="1"/>
</dbReference>
<dbReference type="HOGENOM" id="CLU_004542_2_3_1"/>
<dbReference type="STRING" id="569365.A0A0D2CTB1"/>
<evidence type="ECO:0000256" key="14">
    <source>
        <dbReference type="ARBA" id="ARBA00024983"/>
    </source>
</evidence>
<dbReference type="AlphaFoldDB" id="A0A0D2CTB1"/>
<dbReference type="InterPro" id="IPR017853">
    <property type="entry name" value="GH"/>
</dbReference>
<evidence type="ECO:0000256" key="9">
    <source>
        <dbReference type="ARBA" id="ARBA00023001"/>
    </source>
</evidence>
<dbReference type="GeneID" id="27339220"/>
<evidence type="ECO:0000256" key="6">
    <source>
        <dbReference type="ARBA" id="ARBA00022525"/>
    </source>
</evidence>
<keyword evidence="12" id="KW-0326">Glycosidase</keyword>
<dbReference type="Gene3D" id="3.40.50.1700">
    <property type="entry name" value="Glycoside hydrolase family 3 C-terminal domain"/>
    <property type="match status" value="1"/>
</dbReference>
<dbReference type="InterPro" id="IPR036962">
    <property type="entry name" value="Glyco_hydro_3_N_sf"/>
</dbReference>
<dbReference type="SUPFAM" id="SSF51445">
    <property type="entry name" value="(Trans)glycosidases"/>
    <property type="match status" value="1"/>
</dbReference>
<dbReference type="PRINTS" id="PR00133">
    <property type="entry name" value="GLHYDRLASE3"/>
</dbReference>
<evidence type="ECO:0000256" key="18">
    <source>
        <dbReference type="ARBA" id="ARBA00041808"/>
    </source>
</evidence>
<dbReference type="SMART" id="SM01217">
    <property type="entry name" value="Fn3_like"/>
    <property type="match status" value="1"/>
</dbReference>
<evidence type="ECO:0000256" key="12">
    <source>
        <dbReference type="ARBA" id="ARBA00023295"/>
    </source>
</evidence>
<evidence type="ECO:0000256" key="13">
    <source>
        <dbReference type="ARBA" id="ARBA00023326"/>
    </source>
</evidence>
<sequence>MKFLSTLFGYKGWQGEQHATMSLSRQILLTAGRSPKMLLVTLWSSLLALTAQSVAQDYGTSPPVYPSPPGTGIGWEAAFAQAQAFVSNLTLEEKTQLVTGIEGPCVGNIGGIPRVGFDGLCLQDGPLAIRQATYASVFPAGLTAAASWDRYLIFFRGLFLGAEFKDKGSHVALGPVVGPLGRSAYGGRGWEGFSPDPYLTGIAAEETIRGMQQSGVQACLKHYIGNEQETQRNPRLSPSGTTIEAVSSNIDDRTMHELYLWPFANGVRAGTASIMCSYNRVNGSYGCQNSKTLNGLLKTELGFQGYVMSDWQATHAGVPAIKAGLDMDMPGSIGSSRDTSFFGGNVTHAVQNGTLDQDRLDDMVKRIMTPYFYLHQNEYPPIDGTEPTLNSDHPPYQHPFTLGASNVDVRSGHGQLIRDIAAAGTVLLKNTNDVLPLTTPKTLGVFGNDAGDLVNGQYFLTSAFQTPFGYEYGTLPVAGGSGAGRLSYLVSPLEALKARAALDGTLVQYILNNDLVTQPSGLGAIMPVPEVCLVFLKSWAAEGSDRRSLEADWDSTAVVSSVAAFCNNTVVITHSAGLNVMPWANNPNVTGILAAHLPGQESGNSIVDILYGAVNPSGKLPYTIALNESDYRFSDITNSTKLLRTEDPNAWQSNFTEGLLIDYRHFDYYNKSVLYEFGFGLSYTTFDVSDLSVDKHNATINPLPEDLPIAPGGNPSLWQILCTANFTVANTGNVTGAAVPQLYLSFPSVPSSIPTPRNVLRGFDKLWLAPDESQTVSFSLTRRDLSYWNVKKQEWVIPGGTFVMSLGFSSRDLRLKQHLDVVG</sequence>
<dbReference type="Gene3D" id="2.60.40.10">
    <property type="entry name" value="Immunoglobulins"/>
    <property type="match status" value="1"/>
</dbReference>
<protein>
    <recommendedName>
        <fullName evidence="15">Probable beta-glucosidase G</fullName>
        <ecNumber evidence="5">3.2.1.21</ecNumber>
    </recommendedName>
    <alternativeName>
        <fullName evidence="16">Beta-D-glucoside glucohydrolase G</fullName>
    </alternativeName>
    <alternativeName>
        <fullName evidence="17">Cellobiase G</fullName>
    </alternativeName>
    <alternativeName>
        <fullName evidence="18">Gentiobiase G</fullName>
    </alternativeName>
</protein>